<dbReference type="InterPro" id="IPR036388">
    <property type="entry name" value="WH-like_DNA-bd_sf"/>
</dbReference>
<evidence type="ECO:0000256" key="2">
    <source>
        <dbReference type="ARBA" id="ARBA00023015"/>
    </source>
</evidence>
<dbReference type="SUPFAM" id="SSF46785">
    <property type="entry name" value="Winged helix' DNA-binding domain"/>
    <property type="match status" value="1"/>
</dbReference>
<dbReference type="PANTHER" id="PTHR30126:SF100">
    <property type="entry name" value="LYSR-FAMILY TRANSCRIPTIONAL REGULATOR"/>
    <property type="match status" value="1"/>
</dbReference>
<dbReference type="GO" id="GO:0003700">
    <property type="term" value="F:DNA-binding transcription factor activity"/>
    <property type="evidence" value="ECO:0007669"/>
    <property type="project" value="InterPro"/>
</dbReference>
<dbReference type="InterPro" id="IPR000847">
    <property type="entry name" value="LysR_HTH_N"/>
</dbReference>
<organism evidence="6">
    <name type="scientific">uncultured Rubrobacteraceae bacterium</name>
    <dbReference type="NCBI Taxonomy" id="349277"/>
    <lineage>
        <taxon>Bacteria</taxon>
        <taxon>Bacillati</taxon>
        <taxon>Actinomycetota</taxon>
        <taxon>Rubrobacteria</taxon>
        <taxon>Rubrobacterales</taxon>
        <taxon>Rubrobacteraceae</taxon>
        <taxon>environmental samples</taxon>
    </lineage>
</organism>
<evidence type="ECO:0000256" key="4">
    <source>
        <dbReference type="ARBA" id="ARBA00023163"/>
    </source>
</evidence>
<dbReference type="CDD" id="cd05466">
    <property type="entry name" value="PBP2_LTTR_substrate"/>
    <property type="match status" value="1"/>
</dbReference>
<dbReference type="InterPro" id="IPR036390">
    <property type="entry name" value="WH_DNA-bd_sf"/>
</dbReference>
<dbReference type="AlphaFoldDB" id="A0A6J4R7Q1"/>
<dbReference type="PRINTS" id="PR00039">
    <property type="entry name" value="HTHLYSR"/>
</dbReference>
<accession>A0A6J4R7Q1</accession>
<dbReference type="Pfam" id="PF03466">
    <property type="entry name" value="LysR_substrate"/>
    <property type="match status" value="1"/>
</dbReference>
<evidence type="ECO:0000256" key="3">
    <source>
        <dbReference type="ARBA" id="ARBA00023125"/>
    </source>
</evidence>
<evidence type="ECO:0000313" key="6">
    <source>
        <dbReference type="EMBL" id="CAA9459695.1"/>
    </source>
</evidence>
<keyword evidence="2" id="KW-0805">Transcription regulation</keyword>
<dbReference type="PROSITE" id="PS50931">
    <property type="entry name" value="HTH_LYSR"/>
    <property type="match status" value="1"/>
</dbReference>
<proteinExistence type="inferred from homology"/>
<dbReference type="PANTHER" id="PTHR30126">
    <property type="entry name" value="HTH-TYPE TRANSCRIPTIONAL REGULATOR"/>
    <property type="match status" value="1"/>
</dbReference>
<dbReference type="EMBL" id="CADCVF010000046">
    <property type="protein sequence ID" value="CAA9459695.1"/>
    <property type="molecule type" value="Genomic_DNA"/>
</dbReference>
<protein>
    <submittedName>
        <fullName evidence="6">Transcriptional regulator, LysR family</fullName>
    </submittedName>
</protein>
<dbReference type="GO" id="GO:0000976">
    <property type="term" value="F:transcription cis-regulatory region binding"/>
    <property type="evidence" value="ECO:0007669"/>
    <property type="project" value="TreeGrafter"/>
</dbReference>
<evidence type="ECO:0000256" key="1">
    <source>
        <dbReference type="ARBA" id="ARBA00009437"/>
    </source>
</evidence>
<dbReference type="SUPFAM" id="SSF53850">
    <property type="entry name" value="Periplasmic binding protein-like II"/>
    <property type="match status" value="1"/>
</dbReference>
<evidence type="ECO:0000259" key="5">
    <source>
        <dbReference type="PROSITE" id="PS50931"/>
    </source>
</evidence>
<reference evidence="6" key="1">
    <citation type="submission" date="2020-02" db="EMBL/GenBank/DDBJ databases">
        <authorList>
            <person name="Meier V. D."/>
        </authorList>
    </citation>
    <scope>NUCLEOTIDE SEQUENCE</scope>
    <source>
        <strain evidence="6">AVDCRST_MAG58</strain>
    </source>
</reference>
<keyword evidence="4" id="KW-0804">Transcription</keyword>
<dbReference type="Gene3D" id="1.10.10.10">
    <property type="entry name" value="Winged helix-like DNA-binding domain superfamily/Winged helix DNA-binding domain"/>
    <property type="match status" value="1"/>
</dbReference>
<sequence>MELRQVRTFRVVAEELSFSRAAAKLGYVQSSVSAQVAALERELGVRLFDRLGRRISLTEAGSVMLAYSRELLVLAGEAREAVVDAGAGVGEVTGSLTVSAPETLLTYRLPRLLAIFHERHPKVRLSVSPSAIGRLVGSMRRAVEEGRVDVAFVLDGAVGAPGLLVEPLIGEGVSVIAPSDHALASSISVAPQDLSGEAVLLPEAPESGCAYRDQFERQLGERGVVPPERMEFQSIEAIKQCVAAGMGVSVLISAAVEEEIADGKLAALRWEEPFEVFTQMVWHEKRWKSPALRAFLEMAQEVFAT</sequence>
<dbReference type="InterPro" id="IPR005119">
    <property type="entry name" value="LysR_subst-bd"/>
</dbReference>
<feature type="domain" description="HTH lysR-type" evidence="5">
    <location>
        <begin position="1"/>
        <end position="58"/>
    </location>
</feature>
<gene>
    <name evidence="6" type="ORF">AVDCRST_MAG58-2330</name>
</gene>
<dbReference type="Gene3D" id="3.40.190.290">
    <property type="match status" value="1"/>
</dbReference>
<name>A0A6J4R7Q1_9ACTN</name>
<comment type="similarity">
    <text evidence="1">Belongs to the LysR transcriptional regulatory family.</text>
</comment>
<dbReference type="FunFam" id="1.10.10.10:FF:000001">
    <property type="entry name" value="LysR family transcriptional regulator"/>
    <property type="match status" value="1"/>
</dbReference>
<dbReference type="Pfam" id="PF00126">
    <property type="entry name" value="HTH_1"/>
    <property type="match status" value="1"/>
</dbReference>
<keyword evidence="3" id="KW-0238">DNA-binding</keyword>